<name>A0A9P5TIA1_GYMJU</name>
<reference evidence="1" key="1">
    <citation type="submission" date="2020-11" db="EMBL/GenBank/DDBJ databases">
        <authorList>
            <consortium name="DOE Joint Genome Institute"/>
            <person name="Ahrendt S."/>
            <person name="Riley R."/>
            <person name="Andreopoulos W."/>
            <person name="LaButti K."/>
            <person name="Pangilinan J."/>
            <person name="Ruiz-duenas F.J."/>
            <person name="Barrasa J.M."/>
            <person name="Sanchez-Garcia M."/>
            <person name="Camarero S."/>
            <person name="Miyauchi S."/>
            <person name="Serrano A."/>
            <person name="Linde D."/>
            <person name="Babiker R."/>
            <person name="Drula E."/>
            <person name="Ayuso-Fernandez I."/>
            <person name="Pacheco R."/>
            <person name="Padilla G."/>
            <person name="Ferreira P."/>
            <person name="Barriuso J."/>
            <person name="Kellner H."/>
            <person name="Castanera R."/>
            <person name="Alfaro M."/>
            <person name="Ramirez L."/>
            <person name="Pisabarro A.G."/>
            <person name="Kuo A."/>
            <person name="Tritt A."/>
            <person name="Lipzen A."/>
            <person name="He G."/>
            <person name="Yan M."/>
            <person name="Ng V."/>
            <person name="Cullen D."/>
            <person name="Martin F."/>
            <person name="Rosso M.-N."/>
            <person name="Henrissat B."/>
            <person name="Hibbett D."/>
            <person name="Martinez A.T."/>
            <person name="Grigoriev I.V."/>
        </authorList>
    </citation>
    <scope>NUCLEOTIDE SEQUENCE</scope>
    <source>
        <strain evidence="1">AH 44721</strain>
    </source>
</reference>
<evidence type="ECO:0000313" key="2">
    <source>
        <dbReference type="Proteomes" id="UP000724874"/>
    </source>
</evidence>
<gene>
    <name evidence="1" type="ORF">CPB84DRAFT_331687</name>
</gene>
<accession>A0A9P5TIA1</accession>
<dbReference type="Proteomes" id="UP000724874">
    <property type="component" value="Unassembled WGS sequence"/>
</dbReference>
<protein>
    <submittedName>
        <fullName evidence="1">Uncharacterized protein</fullName>
    </submittedName>
</protein>
<sequence>MSLLKIGVLSSVHHLNLGPLSISVSPLPINLSLLSVMSALQLKPLSIVLGSHSHTRCNPRPRSKPRCRSPAYEAITGPRFDPCAPPECQQVHLLHRTFSVVEHAGRKTIQISNILCTGNFQSKPTLPNSWWRPIQLYLILLSNWPWAYRTAQRPTLERISKRSSDSSLCLFLFFLLFDRSNALTRSIFLRKLCNSGFQIYGKERS</sequence>
<evidence type="ECO:0000313" key="1">
    <source>
        <dbReference type="EMBL" id="KAF8878368.1"/>
    </source>
</evidence>
<proteinExistence type="predicted"/>
<keyword evidence="2" id="KW-1185">Reference proteome</keyword>
<organism evidence="1 2">
    <name type="scientific">Gymnopilus junonius</name>
    <name type="common">Spectacular rustgill mushroom</name>
    <name type="synonym">Gymnopilus spectabilis subsp. junonius</name>
    <dbReference type="NCBI Taxonomy" id="109634"/>
    <lineage>
        <taxon>Eukaryota</taxon>
        <taxon>Fungi</taxon>
        <taxon>Dikarya</taxon>
        <taxon>Basidiomycota</taxon>
        <taxon>Agaricomycotina</taxon>
        <taxon>Agaricomycetes</taxon>
        <taxon>Agaricomycetidae</taxon>
        <taxon>Agaricales</taxon>
        <taxon>Agaricineae</taxon>
        <taxon>Hymenogastraceae</taxon>
        <taxon>Gymnopilus</taxon>
    </lineage>
</organism>
<dbReference type="AlphaFoldDB" id="A0A9P5TIA1"/>
<comment type="caution">
    <text evidence="1">The sequence shown here is derived from an EMBL/GenBank/DDBJ whole genome shotgun (WGS) entry which is preliminary data.</text>
</comment>
<dbReference type="EMBL" id="JADNYJ010000159">
    <property type="protein sequence ID" value="KAF8878368.1"/>
    <property type="molecule type" value="Genomic_DNA"/>
</dbReference>